<keyword evidence="1" id="KW-1133">Transmembrane helix</keyword>
<proteinExistence type="predicted"/>
<gene>
    <name evidence="2" type="ORF">DFR68_11330</name>
</gene>
<dbReference type="STRING" id="1210089.GCA_001613165_03054"/>
<feature type="transmembrane region" description="Helical" evidence="1">
    <location>
        <begin position="30"/>
        <end position="57"/>
    </location>
</feature>
<comment type="caution">
    <text evidence="2">The sequence shown here is derived from an EMBL/GenBank/DDBJ whole genome shotgun (WGS) entry which is preliminary data.</text>
</comment>
<feature type="transmembrane region" description="Helical" evidence="1">
    <location>
        <begin position="69"/>
        <end position="95"/>
    </location>
</feature>
<evidence type="ECO:0000313" key="3">
    <source>
        <dbReference type="Proteomes" id="UP000255355"/>
    </source>
</evidence>
<dbReference type="AlphaFoldDB" id="A0A370GP24"/>
<keyword evidence="3" id="KW-1185">Reference proteome</keyword>
<dbReference type="Proteomes" id="UP000255355">
    <property type="component" value="Unassembled WGS sequence"/>
</dbReference>
<dbReference type="EMBL" id="QQAZ01000013">
    <property type="protein sequence ID" value="RDI45261.1"/>
    <property type="molecule type" value="Genomic_DNA"/>
</dbReference>
<evidence type="ECO:0000313" key="2">
    <source>
        <dbReference type="EMBL" id="RDI45261.1"/>
    </source>
</evidence>
<protein>
    <submittedName>
        <fullName evidence="2">Putative superfamily III holin-X</fullName>
    </submittedName>
</protein>
<dbReference type="RefSeq" id="WP_114699759.1">
    <property type="nucleotide sequence ID" value="NZ_QQAZ01000013.1"/>
</dbReference>
<keyword evidence="1" id="KW-0812">Transmembrane</keyword>
<evidence type="ECO:0000256" key="1">
    <source>
        <dbReference type="SAM" id="Phobius"/>
    </source>
</evidence>
<name>A0A370GP24_9NOCA</name>
<sequence length="115" mass="12160">MTVHTAGTATIRKCLRQRWLRWRSRLRDQLGFIVLAGVALGFAAIALLSGAALFLGFGIAALDTVMPRWLALLATAVVVLLTGVVAGGIGIVALVRARRTLPGSAARRARRRGSG</sequence>
<accession>A0A370GP24</accession>
<dbReference type="Pfam" id="PF07332">
    <property type="entry name" value="Phage_holin_3_6"/>
    <property type="match status" value="1"/>
</dbReference>
<keyword evidence="1" id="KW-0472">Membrane</keyword>
<reference evidence="2 3" key="1">
    <citation type="submission" date="2018-07" db="EMBL/GenBank/DDBJ databases">
        <title>Genomic Encyclopedia of Type Strains, Phase IV (KMG-IV): sequencing the most valuable type-strain genomes for metagenomic binning, comparative biology and taxonomic classification.</title>
        <authorList>
            <person name="Goeker M."/>
        </authorList>
    </citation>
    <scope>NUCLEOTIDE SEQUENCE [LARGE SCALE GENOMIC DNA]</scope>
    <source>
        <strain evidence="2 3">DSM 44952</strain>
    </source>
</reference>
<organism evidence="2 3">
    <name type="scientific">Nocardia mexicana</name>
    <dbReference type="NCBI Taxonomy" id="279262"/>
    <lineage>
        <taxon>Bacteria</taxon>
        <taxon>Bacillati</taxon>
        <taxon>Actinomycetota</taxon>
        <taxon>Actinomycetes</taxon>
        <taxon>Mycobacteriales</taxon>
        <taxon>Nocardiaceae</taxon>
        <taxon>Nocardia</taxon>
    </lineage>
</organism>
<dbReference type="InterPro" id="IPR009937">
    <property type="entry name" value="Phage_holin_3_6"/>
</dbReference>